<comment type="caution">
    <text evidence="11">The sequence shown here is derived from an EMBL/GenBank/DDBJ whole genome shotgun (WGS) entry which is preliminary data.</text>
</comment>
<proteinExistence type="inferred from homology"/>
<evidence type="ECO:0000256" key="4">
    <source>
        <dbReference type="ARBA" id="ARBA00022741"/>
    </source>
</evidence>
<evidence type="ECO:0000256" key="2">
    <source>
        <dbReference type="ARBA" id="ARBA00022448"/>
    </source>
</evidence>
<sequence>MNDPLIEVRGLHKSYGRHPVLRGVDLDVRRGEIFALLGPNGAGKTTCVNILTTLVRPDGGTAAIAGADVVRQPGAVRRSIALTGQYASVDEFQTGEENLVMMADLAHLPRRAVRRRAAELLERFDLADAARRRVSTYSGGMRRRLDLAISLVADPEVLVLDEPTTGLDPASRTQLWEVVRSLAADGTTILLTTQYLEEADQLADTIAVLADGRIAARGTASELKALVDDDRVRVTFDDTDGLTTARERSFAGIAGLTEAESDDKQLTLTLPTSTPVHTIREILARAERDGLDIAAVSVVKPTLDDVFLALTHRPASPATSDRDRQEARR</sequence>
<gene>
    <name evidence="11" type="ORF">HDG69_000379</name>
</gene>
<dbReference type="GO" id="GO:0005524">
    <property type="term" value="F:ATP binding"/>
    <property type="evidence" value="ECO:0007669"/>
    <property type="project" value="UniProtKB-KW"/>
</dbReference>
<evidence type="ECO:0000313" key="11">
    <source>
        <dbReference type="EMBL" id="NOV95826.1"/>
    </source>
</evidence>
<keyword evidence="3" id="KW-1003">Cell membrane</keyword>
<evidence type="ECO:0000256" key="8">
    <source>
        <dbReference type="ARBA" id="ARBA00023251"/>
    </source>
</evidence>
<dbReference type="Gene3D" id="3.40.50.300">
    <property type="entry name" value="P-loop containing nucleotide triphosphate hydrolases"/>
    <property type="match status" value="1"/>
</dbReference>
<dbReference type="PROSITE" id="PS00211">
    <property type="entry name" value="ABC_TRANSPORTER_1"/>
    <property type="match status" value="1"/>
</dbReference>
<dbReference type="NCBIfam" id="TIGR01188">
    <property type="entry name" value="drrA"/>
    <property type="match status" value="1"/>
</dbReference>
<dbReference type="InterPro" id="IPR017871">
    <property type="entry name" value="ABC_transporter-like_CS"/>
</dbReference>
<dbReference type="PANTHER" id="PTHR42711:SF19">
    <property type="entry name" value="DOXORUBICIN RESISTANCE ATP-BINDING PROTEIN DRRA"/>
    <property type="match status" value="1"/>
</dbReference>
<dbReference type="Proteomes" id="UP000757540">
    <property type="component" value="Unassembled WGS sequence"/>
</dbReference>
<dbReference type="EMBL" id="JABEZU010000001">
    <property type="protein sequence ID" value="NOV95826.1"/>
    <property type="molecule type" value="Genomic_DNA"/>
</dbReference>
<keyword evidence="8" id="KW-0046">Antibiotic resistance</keyword>
<dbReference type="InterPro" id="IPR003593">
    <property type="entry name" value="AAA+_ATPase"/>
</dbReference>
<comment type="subcellular location">
    <subcellularLocation>
        <location evidence="1">Cell membrane</location>
        <topology evidence="1">Peripheral membrane protein</topology>
        <orientation evidence="1">Cytoplasmic side</orientation>
    </subcellularLocation>
</comment>
<feature type="domain" description="ABC transporter" evidence="10">
    <location>
        <begin position="6"/>
        <end position="236"/>
    </location>
</feature>
<dbReference type="SUPFAM" id="SSF52540">
    <property type="entry name" value="P-loop containing nucleoside triphosphate hydrolases"/>
    <property type="match status" value="1"/>
</dbReference>
<comment type="similarity">
    <text evidence="9">Belongs to the ABC transporter superfamily. Drug exporter-1 (DrugE1) (TC 3.A.1.105) family.</text>
</comment>
<evidence type="ECO:0000256" key="7">
    <source>
        <dbReference type="ARBA" id="ARBA00023136"/>
    </source>
</evidence>
<dbReference type="InterPro" id="IPR027417">
    <property type="entry name" value="P-loop_NTPase"/>
</dbReference>
<keyword evidence="6" id="KW-1278">Translocase</keyword>
<evidence type="ECO:0000256" key="9">
    <source>
        <dbReference type="ARBA" id="ARBA00049985"/>
    </source>
</evidence>
<dbReference type="Pfam" id="PF13732">
    <property type="entry name" value="DrrA1-3_C"/>
    <property type="match status" value="1"/>
</dbReference>
<dbReference type="Pfam" id="PF00005">
    <property type="entry name" value="ABC_tran"/>
    <property type="match status" value="1"/>
</dbReference>
<evidence type="ECO:0000259" key="10">
    <source>
        <dbReference type="PROSITE" id="PS50893"/>
    </source>
</evidence>
<keyword evidence="12" id="KW-1185">Reference proteome</keyword>
<keyword evidence="7" id="KW-0472">Membrane</keyword>
<evidence type="ECO:0000256" key="3">
    <source>
        <dbReference type="ARBA" id="ARBA00022475"/>
    </source>
</evidence>
<evidence type="ECO:0000313" key="12">
    <source>
        <dbReference type="Proteomes" id="UP000757540"/>
    </source>
</evidence>
<dbReference type="PANTHER" id="PTHR42711">
    <property type="entry name" value="ABC TRANSPORTER ATP-BINDING PROTEIN"/>
    <property type="match status" value="1"/>
</dbReference>
<reference evidence="11 12" key="1">
    <citation type="submission" date="2020-05" db="EMBL/GenBank/DDBJ databases">
        <title>Genomic Encyclopedia of Type Strains, Phase III (KMG-III): the genomes of soil and plant-associated and newly described type strains.</title>
        <authorList>
            <person name="Whitman W."/>
        </authorList>
    </citation>
    <scope>NUCLEOTIDE SEQUENCE [LARGE SCALE GENOMIC DNA]</scope>
    <source>
        <strain evidence="11 12">KCTC 19046</strain>
    </source>
</reference>
<organism evidence="11 12">
    <name type="scientific">Isoptericola halotolerans</name>
    <dbReference type="NCBI Taxonomy" id="300560"/>
    <lineage>
        <taxon>Bacteria</taxon>
        <taxon>Bacillati</taxon>
        <taxon>Actinomycetota</taxon>
        <taxon>Actinomycetes</taxon>
        <taxon>Micrococcales</taxon>
        <taxon>Promicromonosporaceae</taxon>
        <taxon>Isoptericola</taxon>
    </lineage>
</organism>
<accession>A0ABX1ZZC7</accession>
<dbReference type="InterPro" id="IPR003439">
    <property type="entry name" value="ABC_transporter-like_ATP-bd"/>
</dbReference>
<evidence type="ECO:0000256" key="1">
    <source>
        <dbReference type="ARBA" id="ARBA00004413"/>
    </source>
</evidence>
<dbReference type="PROSITE" id="PS50893">
    <property type="entry name" value="ABC_TRANSPORTER_2"/>
    <property type="match status" value="1"/>
</dbReference>
<dbReference type="InterPro" id="IPR005894">
    <property type="entry name" value="DrrA"/>
</dbReference>
<keyword evidence="5 11" id="KW-0067">ATP-binding</keyword>
<keyword evidence="4" id="KW-0547">Nucleotide-binding</keyword>
<evidence type="ECO:0000256" key="5">
    <source>
        <dbReference type="ARBA" id="ARBA00022840"/>
    </source>
</evidence>
<name>A0ABX1ZZC7_9MICO</name>
<protein>
    <submittedName>
        <fullName evidence="11">ABC-2 type transport system ATP-binding protein</fullName>
    </submittedName>
</protein>
<evidence type="ECO:0000256" key="6">
    <source>
        <dbReference type="ARBA" id="ARBA00022967"/>
    </source>
</evidence>
<dbReference type="RefSeq" id="WP_171782090.1">
    <property type="nucleotide sequence ID" value="NZ_BAAAML010000002.1"/>
</dbReference>
<dbReference type="InterPro" id="IPR050763">
    <property type="entry name" value="ABC_transporter_ATP-binding"/>
</dbReference>
<keyword evidence="2" id="KW-0813">Transport</keyword>
<dbReference type="SMART" id="SM00382">
    <property type="entry name" value="AAA"/>
    <property type="match status" value="1"/>
</dbReference>
<dbReference type="InterPro" id="IPR025302">
    <property type="entry name" value="DrrA1/2-like_C"/>
</dbReference>